<dbReference type="VEuPathDB" id="TriTrypDB:BSAL_48220"/>
<reference evidence="3" key="1">
    <citation type="submission" date="2015-09" db="EMBL/GenBank/DDBJ databases">
        <authorList>
            <consortium name="Pathogen Informatics"/>
        </authorList>
    </citation>
    <scope>NUCLEOTIDE SEQUENCE [LARGE SCALE GENOMIC DNA]</scope>
    <source>
        <strain evidence="3">Lake Konstanz</strain>
    </source>
</reference>
<feature type="region of interest" description="Disordered" evidence="1">
    <location>
        <begin position="138"/>
        <end position="189"/>
    </location>
</feature>
<dbReference type="OMA" id="KAKITHY"/>
<keyword evidence="3" id="KW-1185">Reference proteome</keyword>
<evidence type="ECO:0000256" key="1">
    <source>
        <dbReference type="SAM" id="MobiDB-lite"/>
    </source>
</evidence>
<dbReference type="Proteomes" id="UP000051952">
    <property type="component" value="Unassembled WGS sequence"/>
</dbReference>
<sequence>MAPKKAPEVVAAPPPPPDPEVLAQQERLEKWNQRSAELQKKVDDMAKYVNAAKLKQQEYADKLVALLERASDLAANKKPPPPPVAASAVPGKPPKGPAAKVEAAPVVVEPQLTPQELEDEAKKKAKITHYLMTLYKKKRQQTQQQAAITQSGSGVMTPREGATDDSPRSPTSSPTTVLPPSALPLENFTKPTDVPAELWRSMLALREERFETEASLAHIKLCVAKGDAHLQQLKAMGNLSVYAVVGSEHGLKQAATKVEERIAREQTARESALLAAAAAPSAAATAAAGATPAPKKK</sequence>
<protein>
    <submittedName>
        <fullName evidence="2">Uncharacterized protein</fullName>
    </submittedName>
</protein>
<feature type="region of interest" description="Disordered" evidence="1">
    <location>
        <begin position="1"/>
        <end position="21"/>
    </location>
</feature>
<gene>
    <name evidence="2" type="ORF">BSAL_48220</name>
</gene>
<feature type="compositionally biased region" description="Low complexity" evidence="1">
    <location>
        <begin position="1"/>
        <end position="11"/>
    </location>
</feature>
<dbReference type="EMBL" id="CYKH01002250">
    <property type="protein sequence ID" value="CUG94447.1"/>
    <property type="molecule type" value="Genomic_DNA"/>
</dbReference>
<organism evidence="2 3">
    <name type="scientific">Bodo saltans</name>
    <name type="common">Flagellated protozoan</name>
    <dbReference type="NCBI Taxonomy" id="75058"/>
    <lineage>
        <taxon>Eukaryota</taxon>
        <taxon>Discoba</taxon>
        <taxon>Euglenozoa</taxon>
        <taxon>Kinetoplastea</taxon>
        <taxon>Metakinetoplastina</taxon>
        <taxon>Eubodonida</taxon>
        <taxon>Bodonidae</taxon>
        <taxon>Bodo</taxon>
    </lineage>
</organism>
<feature type="compositionally biased region" description="Low complexity" evidence="1">
    <location>
        <begin position="141"/>
        <end position="150"/>
    </location>
</feature>
<feature type="region of interest" description="Disordered" evidence="1">
    <location>
        <begin position="74"/>
        <end position="102"/>
    </location>
</feature>
<name>A0A0S4JYK4_BODSA</name>
<evidence type="ECO:0000313" key="2">
    <source>
        <dbReference type="EMBL" id="CUG94447.1"/>
    </source>
</evidence>
<dbReference type="AlphaFoldDB" id="A0A0S4JYK4"/>
<feature type="compositionally biased region" description="Low complexity" evidence="1">
    <location>
        <begin position="168"/>
        <end position="185"/>
    </location>
</feature>
<evidence type="ECO:0000313" key="3">
    <source>
        <dbReference type="Proteomes" id="UP000051952"/>
    </source>
</evidence>
<proteinExistence type="predicted"/>
<accession>A0A0S4JYK4</accession>